<dbReference type="PANTHER" id="PTHR43798">
    <property type="entry name" value="MONOACYLGLYCEROL LIPASE"/>
    <property type="match status" value="1"/>
</dbReference>
<evidence type="ECO:0000259" key="1">
    <source>
        <dbReference type="Pfam" id="PF00561"/>
    </source>
</evidence>
<dbReference type="InterPro" id="IPR029058">
    <property type="entry name" value="AB_hydrolase_fold"/>
</dbReference>
<dbReference type="GO" id="GO:0016020">
    <property type="term" value="C:membrane"/>
    <property type="evidence" value="ECO:0007669"/>
    <property type="project" value="TreeGrafter"/>
</dbReference>
<dbReference type="InterPro" id="IPR050266">
    <property type="entry name" value="AB_hydrolase_sf"/>
</dbReference>
<dbReference type="Pfam" id="PF00561">
    <property type="entry name" value="Abhydrolase_1"/>
    <property type="match status" value="1"/>
</dbReference>
<organism evidence="2 3">
    <name type="scientific">Planktothrix serta PCC 8927</name>
    <dbReference type="NCBI Taxonomy" id="671068"/>
    <lineage>
        <taxon>Bacteria</taxon>
        <taxon>Bacillati</taxon>
        <taxon>Cyanobacteriota</taxon>
        <taxon>Cyanophyceae</taxon>
        <taxon>Oscillatoriophycideae</taxon>
        <taxon>Oscillatoriales</taxon>
        <taxon>Microcoleaceae</taxon>
        <taxon>Planktothrix</taxon>
    </lineage>
</organism>
<dbReference type="SUPFAM" id="SSF53474">
    <property type="entry name" value="alpha/beta-Hydrolases"/>
    <property type="match status" value="1"/>
</dbReference>
<comment type="caution">
    <text evidence="2">The sequence shown here is derived from an EMBL/GenBank/DDBJ whole genome shotgun (WGS) entry which is preliminary data.</text>
</comment>
<dbReference type="OrthoDB" id="9775557at2"/>
<evidence type="ECO:0000313" key="3">
    <source>
        <dbReference type="Proteomes" id="UP000184550"/>
    </source>
</evidence>
<reference evidence="2" key="1">
    <citation type="submission" date="2019-10" db="EMBL/GenBank/DDBJ databases">
        <authorList>
            <consortium name="Genoscope - CEA"/>
            <person name="William W."/>
        </authorList>
    </citation>
    <scope>NUCLEOTIDE SEQUENCE [LARGE SCALE GENOMIC DNA]</scope>
    <source>
        <strain evidence="2">BBR_PRJEB10992</strain>
    </source>
</reference>
<dbReference type="RefSeq" id="WP_083621581.1">
    <property type="nucleotide sequence ID" value="NZ_LR734869.1"/>
</dbReference>
<dbReference type="EMBL" id="CZCU02000136">
    <property type="protein sequence ID" value="VXD17994.1"/>
    <property type="molecule type" value="Genomic_DNA"/>
</dbReference>
<dbReference type="PRINTS" id="PR00111">
    <property type="entry name" value="ABHYDROLASE"/>
</dbReference>
<keyword evidence="3" id="KW-1185">Reference proteome</keyword>
<sequence length="288" mass="33100">MTFVRKTLSLSKVNLSYLEWNSAVKASSDTNILLLHGLADQALVWKKLAEELSDRYHIIAPDMRGHGESSKPDRGYTFTEVIEDLEALMEHLNWSKAHILGHSWTGKVAAIWAKQNPQKFNSMILVDPIFIMNFPSLFKFMLPLLYRQLDCLKLIGPFTSFEQAENQAKELAQFSGWSDLQQELFQAGMEQKPDGSWGSKFRIPTRNEIFEQVLEVPGLTQAIDIPTLLIQPEKGVNRQDWQLQPYKKYLTHLEIQKIPGNHWSFLVEPDSFNQTVQAFLNAQIQVKL</sequence>
<dbReference type="PANTHER" id="PTHR43798:SF33">
    <property type="entry name" value="HYDROLASE, PUTATIVE (AFU_ORTHOLOGUE AFUA_2G14860)-RELATED"/>
    <property type="match status" value="1"/>
</dbReference>
<proteinExistence type="predicted"/>
<evidence type="ECO:0000313" key="2">
    <source>
        <dbReference type="EMBL" id="VXD17994.1"/>
    </source>
</evidence>
<dbReference type="AlphaFoldDB" id="A0A7Z9E1H0"/>
<dbReference type="InterPro" id="IPR000073">
    <property type="entry name" value="AB_hydrolase_1"/>
</dbReference>
<accession>A0A7Z9E1H0</accession>
<keyword evidence="2" id="KW-0378">Hydrolase</keyword>
<dbReference type="Proteomes" id="UP000184550">
    <property type="component" value="Unassembled WGS sequence"/>
</dbReference>
<dbReference type="Gene3D" id="3.40.50.1820">
    <property type="entry name" value="alpha/beta hydrolase"/>
    <property type="match status" value="1"/>
</dbReference>
<gene>
    <name evidence="2" type="ORF">PL8927_600208</name>
</gene>
<feature type="domain" description="AB hydrolase-1" evidence="1">
    <location>
        <begin position="32"/>
        <end position="152"/>
    </location>
</feature>
<protein>
    <submittedName>
        <fullName evidence="2">Alpha/beta hydrolase fold protein</fullName>
    </submittedName>
</protein>
<dbReference type="GO" id="GO:0047372">
    <property type="term" value="F:monoacylglycerol lipase activity"/>
    <property type="evidence" value="ECO:0007669"/>
    <property type="project" value="TreeGrafter"/>
</dbReference>
<name>A0A7Z9E1H0_9CYAN</name>
<dbReference type="GO" id="GO:0046464">
    <property type="term" value="P:acylglycerol catabolic process"/>
    <property type="evidence" value="ECO:0007669"/>
    <property type="project" value="TreeGrafter"/>
</dbReference>